<dbReference type="Proteomes" id="UP000297716">
    <property type="component" value="Unassembled WGS sequence"/>
</dbReference>
<dbReference type="EMBL" id="SKBN01000087">
    <property type="protein sequence ID" value="TGJ83657.1"/>
    <property type="molecule type" value="Genomic_DNA"/>
</dbReference>
<dbReference type="OrthoDB" id="4769252at2759"/>
<accession>A0A4Z0YJL2</accession>
<comment type="caution">
    <text evidence="2">The sequence shown here is derived from an EMBL/GenBank/DDBJ whole genome shotgun (WGS) entry which is preliminary data.</text>
</comment>
<feature type="region of interest" description="Disordered" evidence="1">
    <location>
        <begin position="153"/>
        <end position="281"/>
    </location>
</feature>
<feature type="region of interest" description="Disordered" evidence="1">
    <location>
        <begin position="106"/>
        <end position="140"/>
    </location>
</feature>
<evidence type="ECO:0000313" key="2">
    <source>
        <dbReference type="EMBL" id="TGJ83657.1"/>
    </source>
</evidence>
<feature type="compositionally biased region" description="Polar residues" evidence="1">
    <location>
        <begin position="184"/>
        <end position="196"/>
    </location>
</feature>
<name>A0A4Z0YJL2_9PEZI</name>
<gene>
    <name evidence="2" type="ORF">E0Z10_g5117</name>
</gene>
<feature type="region of interest" description="Disordered" evidence="1">
    <location>
        <begin position="18"/>
        <end position="79"/>
    </location>
</feature>
<organism evidence="2 3">
    <name type="scientific">Xylaria hypoxylon</name>
    <dbReference type="NCBI Taxonomy" id="37992"/>
    <lineage>
        <taxon>Eukaryota</taxon>
        <taxon>Fungi</taxon>
        <taxon>Dikarya</taxon>
        <taxon>Ascomycota</taxon>
        <taxon>Pezizomycotina</taxon>
        <taxon>Sordariomycetes</taxon>
        <taxon>Xylariomycetidae</taxon>
        <taxon>Xylariales</taxon>
        <taxon>Xylariaceae</taxon>
        <taxon>Xylaria</taxon>
    </lineage>
</organism>
<proteinExistence type="predicted"/>
<evidence type="ECO:0000313" key="3">
    <source>
        <dbReference type="Proteomes" id="UP000297716"/>
    </source>
</evidence>
<evidence type="ECO:0000256" key="1">
    <source>
        <dbReference type="SAM" id="MobiDB-lite"/>
    </source>
</evidence>
<protein>
    <submittedName>
        <fullName evidence="2">Uncharacterized protein</fullName>
    </submittedName>
</protein>
<reference evidence="2 3" key="1">
    <citation type="submission" date="2019-03" db="EMBL/GenBank/DDBJ databases">
        <title>Draft genome sequence of Xylaria hypoxylon DSM 108379, a ubiquitous saprotrophic-parasitic fungi on hardwood.</title>
        <authorList>
            <person name="Buettner E."/>
            <person name="Leonhardt S."/>
            <person name="Gebauer A.M."/>
            <person name="Liers C."/>
            <person name="Hofrichter M."/>
            <person name="Kellner H."/>
        </authorList>
    </citation>
    <scope>NUCLEOTIDE SEQUENCE [LARGE SCALE GENOMIC DNA]</scope>
    <source>
        <strain evidence="2 3">DSM 108379</strain>
    </source>
</reference>
<keyword evidence="3" id="KW-1185">Reference proteome</keyword>
<sequence length="281" mass="31511">MPYYRSRRRFRLSHANVRESRPSRRHIEEYENRFSATGNEEISGQAGLDYSQSGWRSPSWVEDPTAVPDSDDSVPPDLAMWEPEWPALGISGIDRAFSSNNYYSPFTSREPVRDGPPIAYQQPYGHLQDPVSPATSPPADRVAASFIGSAYNQTGSIPSSGYHPDQGWTVPAPLDWTSEVDVPSGQQFRRLSTRARQGSDIELYAETPHDNHVIPSSTNQPEAIEENDRSDSSGGTTPVDRDQYIVDCMSGDVPWSPEFPHQSPHDQYPYRFHPWTAGATR</sequence>
<feature type="compositionally biased region" description="Basic and acidic residues" evidence="1">
    <location>
        <begin position="18"/>
        <end position="32"/>
    </location>
</feature>
<dbReference type="AlphaFoldDB" id="A0A4Z0YJL2"/>